<dbReference type="InterPro" id="IPR002560">
    <property type="entry name" value="Transposase_DDE"/>
</dbReference>
<feature type="compositionally biased region" description="Low complexity" evidence="1">
    <location>
        <begin position="197"/>
        <end position="207"/>
    </location>
</feature>
<evidence type="ECO:0000313" key="3">
    <source>
        <dbReference type="EMBL" id="WUV45743.1"/>
    </source>
</evidence>
<evidence type="ECO:0000256" key="1">
    <source>
        <dbReference type="SAM" id="MobiDB-lite"/>
    </source>
</evidence>
<reference evidence="3" key="1">
    <citation type="submission" date="2022-10" db="EMBL/GenBank/DDBJ databases">
        <title>The complete genomes of actinobacterial strains from the NBC collection.</title>
        <authorList>
            <person name="Joergensen T.S."/>
            <person name="Alvarez Arevalo M."/>
            <person name="Sterndorff E.B."/>
            <person name="Faurdal D."/>
            <person name="Vuksanovic O."/>
            <person name="Mourched A.-S."/>
            <person name="Charusanti P."/>
            <person name="Shaw S."/>
            <person name="Blin K."/>
            <person name="Weber T."/>
        </authorList>
    </citation>
    <scope>NUCLEOTIDE SEQUENCE</scope>
    <source>
        <strain evidence="3">NBC_01482</strain>
    </source>
</reference>
<proteinExistence type="predicted"/>
<feature type="domain" description="Transposase IS204/IS1001/IS1096/IS1165 DDE" evidence="2">
    <location>
        <begin position="92"/>
        <end position="193"/>
    </location>
</feature>
<name>A0ABZ1YRD2_9NOCA</name>
<evidence type="ECO:0000313" key="4">
    <source>
        <dbReference type="Proteomes" id="UP001432062"/>
    </source>
</evidence>
<dbReference type="Pfam" id="PF01610">
    <property type="entry name" value="DDE_Tnp_ISL3"/>
    <property type="match status" value="1"/>
</dbReference>
<sequence>MVVRGVLESLFGLLLPHLSGVRVDGVDTSGRTIRLEARSNLLTGLLTKVALALGGRAGQRMTGHLAADVSRSTLLRMVRALPLPAAGALPAVGVDDFAICKGNIYGTVIIDMATHRPVDLLDDRTSDTLATWLRDHPEIRVVCRDRGGPYAEGARVGAPAAIQVADRWHLMHNLTKAVDEVARAHRKDLVPQQDTSQDAQPGAQQPEPGQPTPKEQTSAPGLRAETTRQRHDEIHALLAQGMGIAAIGRTLHLTRKTVRRYARAAAAEHLLTGPPNAAASSTNTLATCCNDGTKAAQTPPTCIKSFGNAATRAARGRCAD</sequence>
<dbReference type="Proteomes" id="UP001432062">
    <property type="component" value="Chromosome"/>
</dbReference>
<organism evidence="3 4">
    <name type="scientific">Nocardia vinacea</name>
    <dbReference type="NCBI Taxonomy" id="96468"/>
    <lineage>
        <taxon>Bacteria</taxon>
        <taxon>Bacillati</taxon>
        <taxon>Actinomycetota</taxon>
        <taxon>Actinomycetes</taxon>
        <taxon>Mycobacteriales</taxon>
        <taxon>Nocardiaceae</taxon>
        <taxon>Nocardia</taxon>
    </lineage>
</organism>
<feature type="region of interest" description="Disordered" evidence="1">
    <location>
        <begin position="188"/>
        <end position="227"/>
    </location>
</feature>
<keyword evidence="4" id="KW-1185">Reference proteome</keyword>
<evidence type="ECO:0000259" key="2">
    <source>
        <dbReference type="Pfam" id="PF01610"/>
    </source>
</evidence>
<dbReference type="PANTHER" id="PTHR33498">
    <property type="entry name" value="TRANSPOSASE FOR INSERTION SEQUENCE ELEMENT IS1557"/>
    <property type="match status" value="1"/>
</dbReference>
<dbReference type="InterPro" id="IPR047951">
    <property type="entry name" value="Transpos_ISL3"/>
</dbReference>
<dbReference type="EMBL" id="CP109441">
    <property type="protein sequence ID" value="WUV45743.1"/>
    <property type="molecule type" value="Genomic_DNA"/>
</dbReference>
<dbReference type="RefSeq" id="WP_329409237.1">
    <property type="nucleotide sequence ID" value="NZ_CP109441.1"/>
</dbReference>
<dbReference type="PANTHER" id="PTHR33498:SF1">
    <property type="entry name" value="TRANSPOSASE FOR INSERTION SEQUENCE ELEMENT IS1557"/>
    <property type="match status" value="1"/>
</dbReference>
<protein>
    <submittedName>
        <fullName evidence="3">Transposase</fullName>
    </submittedName>
</protein>
<gene>
    <name evidence="3" type="ORF">OG563_42790</name>
</gene>
<accession>A0ABZ1YRD2</accession>